<dbReference type="Gene3D" id="2.160.20.10">
    <property type="entry name" value="Single-stranded right-handed beta-helix, Pectin lyase-like"/>
    <property type="match status" value="1"/>
</dbReference>
<dbReference type="PROSITE" id="PS00800">
    <property type="entry name" value="PECTINESTERASE_1"/>
    <property type="match status" value="1"/>
</dbReference>
<dbReference type="Pfam" id="PF04043">
    <property type="entry name" value="PMEI"/>
    <property type="match status" value="1"/>
</dbReference>
<dbReference type="InterPro" id="IPR011050">
    <property type="entry name" value="Pectin_lyase_fold/virulence"/>
</dbReference>
<feature type="active site" evidence="6">
    <location>
        <position position="412"/>
    </location>
</feature>
<dbReference type="InterPro" id="IPR018040">
    <property type="entry name" value="Pectinesterase_Tyr_AS"/>
</dbReference>
<name>A0A9Q0CUM6_9POAL</name>
<comment type="function">
    <text evidence="7">Acts in the modification of cell walls via demethylesterification of cell wall pectin.</text>
</comment>
<evidence type="ECO:0000256" key="5">
    <source>
        <dbReference type="ARBA" id="ARBA00023085"/>
    </source>
</evidence>
<keyword evidence="7" id="KW-0964">Secreted</keyword>
<dbReference type="InterPro" id="IPR012334">
    <property type="entry name" value="Pectin_lyas_fold"/>
</dbReference>
<comment type="caution">
    <text evidence="9">The sequence shown here is derived from an EMBL/GenBank/DDBJ whole genome shotgun (WGS) entry which is preliminary data.</text>
</comment>
<sequence>MAKKVVAGLTASVLVAIFCAGAIIMTLVHSTKKAGDNFPSSIHTTSKAMVSKSVCSTALHRESCELTLSNLSPKRSSVGDARFEASFAQMPSSKTEIFKNFIYVTLSELEKAVKRSADVANGKVDERAAAAKNDCKKLLTDALQYAASAVKLLGDKDIESLAAESDNINLMVTAAMTYMDNCVDGFEDSTLKAEMDGILSNATVMGSNALGVINSISSSVVKTQSQQLTSRRLLGFDVDQHGYPSWLSAGERKLLQDNSSGKPNAVVAQDGSGNYKTITDAIKSIPSGNSGRYVIYVKAGVYDEKVQVPRDKEGVTMYGDGVDKTIVTGNPSDSAGVTKLQAVFAVDGQKFIAKNMGIRNTAGPKGWPAVAVRTSAEYVTFYNCKIDGYQDTLYTHSGRQLFRDCTISGTIDFIFGNSAAVFQNCKIVVNMPQHGAQNVITANGRTDPNMKTGIVLHNCEITHDKAFEANRLKTKNYLGRPWKIYSRVVIMESKIGDLIDPTGWMSWRNTKTGQDTVYYAEYGNTGPGADTTKRVQWPGFHILSKSDVTQYTVASFINNNNWLTSTGVPSVAGLMN</sequence>
<dbReference type="CDD" id="cd15798">
    <property type="entry name" value="PMEI-like_3"/>
    <property type="match status" value="1"/>
</dbReference>
<keyword evidence="10" id="KW-1185">Reference proteome</keyword>
<evidence type="ECO:0000256" key="3">
    <source>
        <dbReference type="ARBA" id="ARBA00007786"/>
    </source>
</evidence>
<reference evidence="9" key="1">
    <citation type="journal article" date="2022" name="Cell">
        <title>Repeat-based holocentromeres influence genome architecture and karyotype evolution.</title>
        <authorList>
            <person name="Hofstatter P.G."/>
            <person name="Thangavel G."/>
            <person name="Lux T."/>
            <person name="Neumann P."/>
            <person name="Vondrak T."/>
            <person name="Novak P."/>
            <person name="Zhang M."/>
            <person name="Costa L."/>
            <person name="Castellani M."/>
            <person name="Scott A."/>
            <person name="Toegelov H."/>
            <person name="Fuchs J."/>
            <person name="Mata-Sucre Y."/>
            <person name="Dias Y."/>
            <person name="Vanzela A.L.L."/>
            <person name="Huettel B."/>
            <person name="Almeida C.C.S."/>
            <person name="Simkova H."/>
            <person name="Souza G."/>
            <person name="Pedrosa-Harand A."/>
            <person name="Macas J."/>
            <person name="Mayer K.F.X."/>
            <person name="Houben A."/>
            <person name="Marques A."/>
        </authorList>
    </citation>
    <scope>NUCLEOTIDE SEQUENCE</scope>
    <source>
        <strain evidence="9">RhyBre1mFocal</strain>
    </source>
</reference>
<dbReference type="Proteomes" id="UP001151287">
    <property type="component" value="Unassembled WGS sequence"/>
</dbReference>
<dbReference type="SMART" id="SM00856">
    <property type="entry name" value="PMEI"/>
    <property type="match status" value="1"/>
</dbReference>
<protein>
    <recommendedName>
        <fullName evidence="7">Pectinesterase</fullName>
        <ecNumber evidence="7">3.1.1.11</ecNumber>
    </recommendedName>
</protein>
<evidence type="ECO:0000313" key="9">
    <source>
        <dbReference type="EMBL" id="KAJ1700175.1"/>
    </source>
</evidence>
<dbReference type="GO" id="GO:0004857">
    <property type="term" value="F:enzyme inhibitor activity"/>
    <property type="evidence" value="ECO:0007669"/>
    <property type="project" value="InterPro"/>
</dbReference>
<evidence type="ECO:0000256" key="4">
    <source>
        <dbReference type="ARBA" id="ARBA00022801"/>
    </source>
</evidence>
<comment type="pathway">
    <text evidence="1 7">Glycan metabolism; pectin degradation; 2-dehydro-3-deoxy-D-gluconate from pectin: step 1/5.</text>
</comment>
<dbReference type="InterPro" id="IPR006501">
    <property type="entry name" value="Pectinesterase_inhib_dom"/>
</dbReference>
<dbReference type="FunFam" id="2.160.20.10:FF:000001">
    <property type="entry name" value="Pectinesterase"/>
    <property type="match status" value="1"/>
</dbReference>
<dbReference type="InterPro" id="IPR000070">
    <property type="entry name" value="Pectinesterase_cat"/>
</dbReference>
<comment type="catalytic activity">
    <reaction evidence="7">
        <text>[(1-&gt;4)-alpha-D-galacturonosyl methyl ester](n) + n H2O = [(1-&gt;4)-alpha-D-galacturonosyl](n) + n methanol + n H(+)</text>
        <dbReference type="Rhea" id="RHEA:22380"/>
        <dbReference type="Rhea" id="RHEA-COMP:14570"/>
        <dbReference type="Rhea" id="RHEA-COMP:14573"/>
        <dbReference type="ChEBI" id="CHEBI:15377"/>
        <dbReference type="ChEBI" id="CHEBI:15378"/>
        <dbReference type="ChEBI" id="CHEBI:17790"/>
        <dbReference type="ChEBI" id="CHEBI:140522"/>
        <dbReference type="ChEBI" id="CHEBI:140523"/>
        <dbReference type="EC" id="3.1.1.11"/>
    </reaction>
</comment>
<evidence type="ECO:0000256" key="2">
    <source>
        <dbReference type="ARBA" id="ARBA00006027"/>
    </source>
</evidence>
<organism evidence="9 10">
    <name type="scientific">Rhynchospora breviuscula</name>
    <dbReference type="NCBI Taxonomy" id="2022672"/>
    <lineage>
        <taxon>Eukaryota</taxon>
        <taxon>Viridiplantae</taxon>
        <taxon>Streptophyta</taxon>
        <taxon>Embryophyta</taxon>
        <taxon>Tracheophyta</taxon>
        <taxon>Spermatophyta</taxon>
        <taxon>Magnoliopsida</taxon>
        <taxon>Liliopsida</taxon>
        <taxon>Poales</taxon>
        <taxon>Cyperaceae</taxon>
        <taxon>Cyperoideae</taxon>
        <taxon>Rhynchosporeae</taxon>
        <taxon>Rhynchospora</taxon>
    </lineage>
</organism>
<evidence type="ECO:0000256" key="7">
    <source>
        <dbReference type="RuleBase" id="RU000589"/>
    </source>
</evidence>
<accession>A0A9Q0CUM6</accession>
<evidence type="ECO:0000259" key="8">
    <source>
        <dbReference type="SMART" id="SM00856"/>
    </source>
</evidence>
<comment type="subcellular location">
    <subcellularLocation>
        <location evidence="7">Secreted</location>
        <location evidence="7">Cell wall</location>
    </subcellularLocation>
</comment>
<dbReference type="Gene3D" id="1.20.140.40">
    <property type="entry name" value="Invertase/pectin methylesterase inhibitor family protein"/>
    <property type="match status" value="1"/>
</dbReference>
<dbReference type="InterPro" id="IPR033131">
    <property type="entry name" value="Pectinesterase_Asp_AS"/>
</dbReference>
<evidence type="ECO:0000313" key="10">
    <source>
        <dbReference type="Proteomes" id="UP001151287"/>
    </source>
</evidence>
<dbReference type="EC" id="3.1.1.11" evidence="7"/>
<dbReference type="InterPro" id="IPR035513">
    <property type="entry name" value="Invertase/methylesterase_inhib"/>
</dbReference>
<dbReference type="PANTHER" id="PTHR31707">
    <property type="entry name" value="PECTINESTERASE"/>
    <property type="match status" value="1"/>
</dbReference>
<dbReference type="GO" id="GO:0045490">
    <property type="term" value="P:pectin catabolic process"/>
    <property type="evidence" value="ECO:0007669"/>
    <property type="project" value="UniProtKB-UniRule"/>
</dbReference>
<evidence type="ECO:0000256" key="6">
    <source>
        <dbReference type="PROSITE-ProRule" id="PRU10040"/>
    </source>
</evidence>
<gene>
    <name evidence="9" type="ORF">LUZ63_008687</name>
</gene>
<dbReference type="OrthoDB" id="611697at2759"/>
<dbReference type="AlphaFoldDB" id="A0A9Q0CUM6"/>
<keyword evidence="7" id="KW-0961">Cell wall biogenesis/degradation</keyword>
<keyword evidence="5 7" id="KW-0063">Aspartyl esterase</keyword>
<dbReference type="SUPFAM" id="SSF51126">
    <property type="entry name" value="Pectin lyase-like"/>
    <property type="match status" value="1"/>
</dbReference>
<dbReference type="PROSITE" id="PS00503">
    <property type="entry name" value="PECTINESTERASE_2"/>
    <property type="match status" value="1"/>
</dbReference>
<evidence type="ECO:0000256" key="1">
    <source>
        <dbReference type="ARBA" id="ARBA00005184"/>
    </source>
</evidence>
<comment type="similarity">
    <text evidence="3">In the C-terminal section; belongs to the pectinesterase family.</text>
</comment>
<dbReference type="Pfam" id="PF01095">
    <property type="entry name" value="Pectinesterase"/>
    <property type="match status" value="1"/>
</dbReference>
<keyword evidence="7" id="KW-0134">Cell wall</keyword>
<dbReference type="GO" id="GO:0042545">
    <property type="term" value="P:cell wall modification"/>
    <property type="evidence" value="ECO:0007669"/>
    <property type="project" value="UniProtKB-UniRule"/>
</dbReference>
<proteinExistence type="inferred from homology"/>
<keyword evidence="4 7" id="KW-0378">Hydrolase</keyword>
<feature type="domain" description="Pectinesterase inhibitor" evidence="8">
    <location>
        <begin position="45"/>
        <end position="212"/>
    </location>
</feature>
<dbReference type="GO" id="GO:0030599">
    <property type="term" value="F:pectinesterase activity"/>
    <property type="evidence" value="ECO:0007669"/>
    <property type="project" value="UniProtKB-UniRule"/>
</dbReference>
<dbReference type="EMBL" id="JAMQYH010000002">
    <property type="protein sequence ID" value="KAJ1700175.1"/>
    <property type="molecule type" value="Genomic_DNA"/>
</dbReference>
<comment type="similarity">
    <text evidence="2">In the N-terminal section; belongs to the PMEI family.</text>
</comment>
<dbReference type="SUPFAM" id="SSF101148">
    <property type="entry name" value="Plant invertase/pectin methylesterase inhibitor"/>
    <property type="match status" value="1"/>
</dbReference>